<name>A0A1Y2K0U2_9PROT</name>
<dbReference type="AlphaFoldDB" id="A0A1Y2K0U2"/>
<evidence type="ECO:0000256" key="1">
    <source>
        <dbReference type="SAM" id="MobiDB-lite"/>
    </source>
</evidence>
<keyword evidence="3" id="KW-1185">Reference proteome</keyword>
<proteinExistence type="predicted"/>
<evidence type="ECO:0000313" key="2">
    <source>
        <dbReference type="EMBL" id="OSM01651.1"/>
    </source>
</evidence>
<comment type="caution">
    <text evidence="2">The sequence shown here is derived from an EMBL/GenBank/DDBJ whole genome shotgun (WGS) entry which is preliminary data.</text>
</comment>
<dbReference type="Proteomes" id="UP000194003">
    <property type="component" value="Unassembled WGS sequence"/>
</dbReference>
<evidence type="ECO:0000313" key="3">
    <source>
        <dbReference type="Proteomes" id="UP000194003"/>
    </source>
</evidence>
<reference evidence="2 3" key="1">
    <citation type="journal article" date="2016" name="BMC Genomics">
        <title>Combined genomic and structural analyses of a cultured magnetotactic bacterium reveals its niche adaptation to a dynamic environment.</title>
        <authorList>
            <person name="Araujo A.C."/>
            <person name="Morillo V."/>
            <person name="Cypriano J."/>
            <person name="Teixeira L.C."/>
            <person name="Leao P."/>
            <person name="Lyra S."/>
            <person name="Almeida L.G."/>
            <person name="Bazylinski D.A."/>
            <person name="Vasconcellos A.T."/>
            <person name="Abreu F."/>
            <person name="Lins U."/>
        </authorList>
    </citation>
    <scope>NUCLEOTIDE SEQUENCE [LARGE SCALE GENOMIC DNA]</scope>
    <source>
        <strain evidence="2 3">IT-1</strain>
    </source>
</reference>
<gene>
    <name evidence="2" type="ORF">MAIT1_01666</name>
</gene>
<feature type="region of interest" description="Disordered" evidence="1">
    <location>
        <begin position="453"/>
        <end position="479"/>
    </location>
</feature>
<protein>
    <submittedName>
        <fullName evidence="2">Putative tail length determinator protein</fullName>
    </submittedName>
</protein>
<sequence length="756" mass="79103">MSATIPEHAALDNDYLEQMRTAFERRAVSEQRFTQQTLAHAKRMEKLRTDMAQMETDIFRDASIERLARALQRLFDIAGGLAALRFPTRSCCKSQGPKIETKFELSGKLDLGGLNLGGFKLGDLNVAKVGGNISKQICCAQPGSVAKRAVELESKAPLDVIVKNERPILVAQETSEQAAFNDAVYAAKTREERLNAISDQLPDGRAKIAQIEQKAIATAESLRLSSSRVLDAYAVGAGRNLQGGELDHFAQEAAKMSIAFRMSGEAAAKMRGQWRKELKLNATQSDALANYLSTLPKSGPGAVKNAHAELLAMGAKNPQLSPHELLNKWMAKSRANGQGGAANPAAAQGALTRLAQTRGAGIANQQGRLADITHRIESSKGQALKPFMASFSDVTTPLVNELSNHFQTIIGLLERAQGSIMGYLTLAAVGLYKSAPLLKKLFGKTPCDGNGALGAGQASSGNTRRGADSQTKGKSPKIGGGKGLIGRLLNLGTQFLSSLASGVGRIWSSLKGKLANGLARAGRGLATAAKSGLRSAQQLARKALQGAKGGARRMATTLGEKVATFGSASRSMAKALYKRVSPVQWVMRAMAVKEIAMGDAPVSKKLQQGAALAGDIAGGSLGASIGAAVGTMILPGIGTVIGGLLGGALGSIGGEEIGASLGEKISSFFGFGNASPADAAPTTPHALSAMQAPPSQPSVINYSPNTTIQIQAPAALLQDRAGLLQLIEQTLRKRELEHSAEVRSLFADGHALALNG</sequence>
<dbReference type="EMBL" id="LVJN01000020">
    <property type="protein sequence ID" value="OSM01651.1"/>
    <property type="molecule type" value="Genomic_DNA"/>
</dbReference>
<accession>A0A1Y2K0U2</accession>
<organism evidence="2 3">
    <name type="scientific">Magnetofaba australis IT-1</name>
    <dbReference type="NCBI Taxonomy" id="1434232"/>
    <lineage>
        <taxon>Bacteria</taxon>
        <taxon>Pseudomonadati</taxon>
        <taxon>Pseudomonadota</taxon>
        <taxon>Magnetococcia</taxon>
        <taxon>Magnetococcales</taxon>
        <taxon>Magnetococcaceae</taxon>
        <taxon>Magnetofaba</taxon>
    </lineage>
</organism>
<dbReference type="RefSeq" id="WP_085443518.1">
    <property type="nucleotide sequence ID" value="NZ_LVJN01000020.1"/>
</dbReference>
<dbReference type="STRING" id="1434232.MAIT1_01666"/>
<dbReference type="OrthoDB" id="8019720at2"/>